<gene>
    <name evidence="3" type="ORF">AGERDE_LOCUS8510</name>
</gene>
<dbReference type="EMBL" id="CAJVPL010001827">
    <property type="protein sequence ID" value="CAG8589015.1"/>
    <property type="molecule type" value="Genomic_DNA"/>
</dbReference>
<keyword evidence="4" id="KW-1185">Reference proteome</keyword>
<reference evidence="3" key="1">
    <citation type="submission" date="2021-06" db="EMBL/GenBank/DDBJ databases">
        <authorList>
            <person name="Kallberg Y."/>
            <person name="Tangrot J."/>
            <person name="Rosling A."/>
        </authorList>
    </citation>
    <scope>NUCLEOTIDE SEQUENCE</scope>
    <source>
        <strain evidence="3">MT106</strain>
    </source>
</reference>
<dbReference type="AlphaFoldDB" id="A0A9N9C7C1"/>
<comment type="caution">
    <text evidence="3">The sequence shown here is derived from an EMBL/GenBank/DDBJ whole genome shotgun (WGS) entry which is preliminary data.</text>
</comment>
<dbReference type="Proteomes" id="UP000789831">
    <property type="component" value="Unassembled WGS sequence"/>
</dbReference>
<proteinExistence type="predicted"/>
<accession>A0A9N9C7C1</accession>
<evidence type="ECO:0000259" key="2">
    <source>
        <dbReference type="Pfam" id="PF22693"/>
    </source>
</evidence>
<evidence type="ECO:0000256" key="1">
    <source>
        <dbReference type="SAM" id="Phobius"/>
    </source>
</evidence>
<feature type="transmembrane region" description="Helical" evidence="1">
    <location>
        <begin position="28"/>
        <end position="49"/>
    </location>
</feature>
<dbReference type="InterPro" id="IPR054586">
    <property type="entry name" value="MACPF_1_fungal"/>
</dbReference>
<dbReference type="OrthoDB" id="2413961at2759"/>
<keyword evidence="1" id="KW-1133">Transmembrane helix</keyword>
<feature type="domain" description="MACPF-like" evidence="2">
    <location>
        <begin position="322"/>
        <end position="513"/>
    </location>
</feature>
<keyword evidence="1" id="KW-0472">Membrane</keyword>
<evidence type="ECO:0000313" key="3">
    <source>
        <dbReference type="EMBL" id="CAG8589015.1"/>
    </source>
</evidence>
<evidence type="ECO:0000313" key="4">
    <source>
        <dbReference type="Proteomes" id="UP000789831"/>
    </source>
</evidence>
<sequence>MATELKVEDISDMPVLILNGIRLLLENYFNLFIVFDLPVFIQLPMLNGIHLLLENYFNLFIALSFNLVGLIFIFFYNPSKLKDIKVQINDDTPILIQLPINKTLNEIRRLLAVEPNIRMGSKMDFMTLDARISQNNECDCFLSKILYDNNLKLIGEQEQDWNESKLKEIKVQINDDTPILIQLPINKTLNEIRRLLAVEPSIRMGSKMDFMSPFSRILQDYECDYFLLKILYDNNLRIIGEQEPDWRYIKEVCKLEYGVNFLKKGPESAKKKAFDITRLHLRKLERPKIIDETVVCKTEIDKICVENLIEKSQVTANLLWSSISATLSRSRKTEKHINIENSITYLSTKRITATISYSESEVKPTEGFIKDVDKALASADPHKNLENVAKEYGPLWCKKLEIGGRILYKESQEKNINEYNNSREKKASGKLKAAGYAEIGGEAARSQQLRQMDSFANEYSFFRMFGGLEESYHESGMSGWINSLDDYQKWEVAEYTEINSIFDILDQERRSKVARKRIIAPTFKYRSYIRDNDDKNTPVIIIHRLGKLKEKSSIIEVKLKLGWIVVRKSTMLNLFGQPVFESDEIEIKANDNDKRLMAVIPNKRKFDPNSSLLATCVSKTDSQDDPRDSKYIAGTHFVYKDGALEACAFCYDLQNMKPCLQFDNIPIKLSVNYSIVAGTGKHQFGQTQITSKSLGTLSLLSQSKRSEVSFNGYLELTEQPTIPSTFSSNELEPSLSSSAQRKLQSPVFVSLILDKCPTHCVHGFFNITPKHAIFKSLNSSSTKDGQKIAYFGVV</sequence>
<dbReference type="Pfam" id="PF22693">
    <property type="entry name" value="MACPF_1"/>
    <property type="match status" value="1"/>
</dbReference>
<name>A0A9N9C7C1_9GLOM</name>
<organism evidence="3 4">
    <name type="scientific">Ambispora gerdemannii</name>
    <dbReference type="NCBI Taxonomy" id="144530"/>
    <lineage>
        <taxon>Eukaryota</taxon>
        <taxon>Fungi</taxon>
        <taxon>Fungi incertae sedis</taxon>
        <taxon>Mucoromycota</taxon>
        <taxon>Glomeromycotina</taxon>
        <taxon>Glomeromycetes</taxon>
        <taxon>Archaeosporales</taxon>
        <taxon>Ambisporaceae</taxon>
        <taxon>Ambispora</taxon>
    </lineage>
</organism>
<keyword evidence="1" id="KW-0812">Transmembrane</keyword>
<feature type="transmembrane region" description="Helical" evidence="1">
    <location>
        <begin position="56"/>
        <end position="76"/>
    </location>
</feature>
<protein>
    <submittedName>
        <fullName evidence="3">5764_t:CDS:1</fullName>
    </submittedName>
</protein>